<dbReference type="EMBL" id="ASHM01069866">
    <property type="protein sequence ID" value="PNX54989.1"/>
    <property type="molecule type" value="Genomic_DNA"/>
</dbReference>
<reference evidence="2 3" key="1">
    <citation type="journal article" date="2014" name="Am. J. Bot.">
        <title>Genome assembly and annotation for red clover (Trifolium pratense; Fabaceae).</title>
        <authorList>
            <person name="Istvanek J."/>
            <person name="Jaros M."/>
            <person name="Krenek A."/>
            <person name="Repkova J."/>
        </authorList>
    </citation>
    <scope>NUCLEOTIDE SEQUENCE [LARGE SCALE GENOMIC DNA]</scope>
    <source>
        <strain evidence="3">cv. Tatra</strain>
        <tissue evidence="2">Young leaves</tissue>
    </source>
</reference>
<dbReference type="CDD" id="cd04480">
    <property type="entry name" value="RPA1_DBD_A_like"/>
    <property type="match status" value="1"/>
</dbReference>
<protein>
    <recommendedName>
        <fullName evidence="1">Replication protein A 70 kDa DNA-binding subunit B/D first OB fold domain-containing protein</fullName>
    </recommendedName>
</protein>
<dbReference type="PANTHER" id="PTHR47165:SF4">
    <property type="entry name" value="OS03G0429900 PROTEIN"/>
    <property type="match status" value="1"/>
</dbReference>
<name>A0A2K3JLT1_TRIPR</name>
<sequence length="148" mass="17001">VVATEDVSSKADKTFDPVKKVTNKMEIWRLGVLLDDMWIVYKGESEDHVDLLLRDVKGDIIQATIMQNDIKKWKSKLTQGKTYYMHNFRVVVNDSAYKMTPHKFKLTFVGATMVDEEDIPGIPFTAFNFKDFAEIQSGKYVPNQCVSK</sequence>
<feature type="non-terminal residue" evidence="2">
    <location>
        <position position="1"/>
    </location>
</feature>
<comment type="caution">
    <text evidence="2">The sequence shown here is derived from an EMBL/GenBank/DDBJ whole genome shotgun (WGS) entry which is preliminary data.</text>
</comment>
<organism evidence="2 3">
    <name type="scientific">Trifolium pratense</name>
    <name type="common">Red clover</name>
    <dbReference type="NCBI Taxonomy" id="57577"/>
    <lineage>
        <taxon>Eukaryota</taxon>
        <taxon>Viridiplantae</taxon>
        <taxon>Streptophyta</taxon>
        <taxon>Embryophyta</taxon>
        <taxon>Tracheophyta</taxon>
        <taxon>Spermatophyta</taxon>
        <taxon>Magnoliopsida</taxon>
        <taxon>eudicotyledons</taxon>
        <taxon>Gunneridae</taxon>
        <taxon>Pentapetalae</taxon>
        <taxon>rosids</taxon>
        <taxon>fabids</taxon>
        <taxon>Fabales</taxon>
        <taxon>Fabaceae</taxon>
        <taxon>Papilionoideae</taxon>
        <taxon>50 kb inversion clade</taxon>
        <taxon>NPAAA clade</taxon>
        <taxon>Hologalegina</taxon>
        <taxon>IRL clade</taxon>
        <taxon>Trifolieae</taxon>
        <taxon>Trifolium</taxon>
    </lineage>
</organism>
<evidence type="ECO:0000313" key="2">
    <source>
        <dbReference type="EMBL" id="PNX54989.1"/>
    </source>
</evidence>
<dbReference type="InterPro" id="IPR012340">
    <property type="entry name" value="NA-bd_OB-fold"/>
</dbReference>
<dbReference type="InterPro" id="IPR003871">
    <property type="entry name" value="RFA1B/D_OB_1st"/>
</dbReference>
<dbReference type="Proteomes" id="UP000236291">
    <property type="component" value="Unassembled WGS sequence"/>
</dbReference>
<dbReference type="AlphaFoldDB" id="A0A2K3JLT1"/>
<feature type="domain" description="Replication protein A 70 kDa DNA-binding subunit B/D first OB fold" evidence="1">
    <location>
        <begin position="15"/>
        <end position="116"/>
    </location>
</feature>
<reference evidence="2 3" key="2">
    <citation type="journal article" date="2017" name="Front. Plant Sci.">
        <title>Gene Classification and Mining of Molecular Markers Useful in Red Clover (Trifolium pratense) Breeding.</title>
        <authorList>
            <person name="Istvanek J."/>
            <person name="Dluhosova J."/>
            <person name="Dluhos P."/>
            <person name="Patkova L."/>
            <person name="Nedelnik J."/>
            <person name="Repkova J."/>
        </authorList>
    </citation>
    <scope>NUCLEOTIDE SEQUENCE [LARGE SCALE GENOMIC DNA]</scope>
    <source>
        <strain evidence="3">cv. Tatra</strain>
        <tissue evidence="2">Young leaves</tissue>
    </source>
</reference>
<dbReference type="Pfam" id="PF02721">
    <property type="entry name" value="DUF223"/>
    <property type="match status" value="1"/>
</dbReference>
<gene>
    <name evidence="2" type="ORF">L195_g048612</name>
</gene>
<dbReference type="ExpressionAtlas" id="A0A2K3JLT1">
    <property type="expression patterns" value="baseline"/>
</dbReference>
<evidence type="ECO:0000313" key="3">
    <source>
        <dbReference type="Proteomes" id="UP000236291"/>
    </source>
</evidence>
<accession>A0A2K3JLT1</accession>
<proteinExistence type="predicted"/>
<evidence type="ECO:0000259" key="1">
    <source>
        <dbReference type="Pfam" id="PF02721"/>
    </source>
</evidence>
<dbReference type="SUPFAM" id="SSF50249">
    <property type="entry name" value="Nucleic acid-binding proteins"/>
    <property type="match status" value="1"/>
</dbReference>
<dbReference type="Gene3D" id="2.40.50.140">
    <property type="entry name" value="Nucleic acid-binding proteins"/>
    <property type="match status" value="1"/>
</dbReference>
<dbReference type="PANTHER" id="PTHR47165">
    <property type="entry name" value="OS03G0429900 PROTEIN"/>
    <property type="match status" value="1"/>
</dbReference>